<proteinExistence type="predicted"/>
<dbReference type="AlphaFoldDB" id="A0A7G2CIR7"/>
<dbReference type="EMBL" id="LR877158">
    <property type="protein sequence ID" value="CAD2219666.1"/>
    <property type="molecule type" value="Genomic_DNA"/>
</dbReference>
<feature type="compositionally biased region" description="Low complexity" evidence="1">
    <location>
        <begin position="109"/>
        <end position="118"/>
    </location>
</feature>
<dbReference type="PANTHER" id="PTHR14690">
    <property type="entry name" value="IQ MOTIF CONTAINING WITH AAA DOMAIN 1"/>
    <property type="match status" value="1"/>
</dbReference>
<dbReference type="PANTHER" id="PTHR14690:SF0">
    <property type="entry name" value="IQ MOTIF CONTAINING WITH AAA DOMAIN 1"/>
    <property type="match status" value="1"/>
</dbReference>
<evidence type="ECO:0000313" key="3">
    <source>
        <dbReference type="Proteomes" id="UP000515908"/>
    </source>
</evidence>
<accession>A0A7G2CIR7</accession>
<dbReference type="Proteomes" id="UP000515908">
    <property type="component" value="Chromosome 14"/>
</dbReference>
<keyword evidence="3" id="KW-1185">Reference proteome</keyword>
<protein>
    <submittedName>
        <fullName evidence="2">Uncharacterized protein</fullName>
    </submittedName>
</protein>
<evidence type="ECO:0000256" key="1">
    <source>
        <dbReference type="SAM" id="MobiDB-lite"/>
    </source>
</evidence>
<feature type="region of interest" description="Disordered" evidence="1">
    <location>
        <begin position="196"/>
        <end position="244"/>
    </location>
</feature>
<sequence>MDPSEALLNSNEKQAAEIRARERKNRQKANVAELQKKTLEMESNLKAKEGPKTIENMLDEVLMHMAYARLEKKDGEVVEVPPPEEGGTLALLNRGGDDARRKSRRQSSIKRSSSARRSTVQSAGGKKGKDGEEAAEVSPASVHWDTMKAAADRYGNVWQGKFRESYIEGGDLNQAMDEEILRKQLLEGPLRGDVRTPLLCGSTGHDGGWQLEGTSGGGEEIQKEEGEEGKEAEKTKAERPDKRG</sequence>
<dbReference type="InterPro" id="IPR052267">
    <property type="entry name" value="N-DRC_Component"/>
</dbReference>
<gene>
    <name evidence="2" type="ORF">ADEAN_000717500</name>
</gene>
<name>A0A7G2CIR7_9TRYP</name>
<dbReference type="VEuPathDB" id="TriTrypDB:ADEAN_000717500"/>
<feature type="compositionally biased region" description="Basic and acidic residues" evidence="1">
    <location>
        <begin position="220"/>
        <end position="244"/>
    </location>
</feature>
<reference evidence="2 3" key="1">
    <citation type="submission" date="2020-08" db="EMBL/GenBank/DDBJ databases">
        <authorList>
            <person name="Newling K."/>
            <person name="Davey J."/>
            <person name="Forrester S."/>
        </authorList>
    </citation>
    <scope>NUCLEOTIDE SEQUENCE [LARGE SCALE GENOMIC DNA]</scope>
    <source>
        <strain evidence="3">Crithidia deanei Carvalho (ATCC PRA-265)</strain>
    </source>
</reference>
<feature type="region of interest" description="Disordered" evidence="1">
    <location>
        <begin position="74"/>
        <end position="140"/>
    </location>
</feature>
<feature type="region of interest" description="Disordered" evidence="1">
    <location>
        <begin position="1"/>
        <end position="29"/>
    </location>
</feature>
<organism evidence="2 3">
    <name type="scientific">Angomonas deanei</name>
    <dbReference type="NCBI Taxonomy" id="59799"/>
    <lineage>
        <taxon>Eukaryota</taxon>
        <taxon>Discoba</taxon>
        <taxon>Euglenozoa</taxon>
        <taxon>Kinetoplastea</taxon>
        <taxon>Metakinetoplastina</taxon>
        <taxon>Trypanosomatida</taxon>
        <taxon>Trypanosomatidae</taxon>
        <taxon>Strigomonadinae</taxon>
        <taxon>Angomonas</taxon>
    </lineage>
</organism>
<evidence type="ECO:0000313" key="2">
    <source>
        <dbReference type="EMBL" id="CAD2219666.1"/>
    </source>
</evidence>